<sequence>MSWIVDNQLTGFQKFCVNVIKCGPVPKHIAIIMDGNRRYALKNKMGKTEGHTKGFERLAECLLWCRELGVKEVTVYAFSIENFNRTKEEVDTLMSLAKEKFEKVFEEKDKIMMEGIKIRVLGNLSLVPEDIRILLAKSVLLTKDNDKSILNIAFSYTSRDEIVHSMKTIVEGLEAKKIEPRDVDVDLLSYCMYSNQSPDPDILIRTSGEVRLSDFLLWQIAENTQICFTEVLWPDFSIWNLLGCVFKYQRAYPTLKKYKDVCQSKRKILSNRIIAFLEDIEKKRMEQMEVYAKA</sequence>
<evidence type="ECO:0000256" key="10">
    <source>
        <dbReference type="ARBA" id="ARBA00058504"/>
    </source>
</evidence>
<organism evidence="13 14">
    <name type="scientific">Callosobruchus maculatus</name>
    <name type="common">Southern cowpea weevil</name>
    <name type="synonym">Pulse bruchid</name>
    <dbReference type="NCBI Taxonomy" id="64391"/>
    <lineage>
        <taxon>Eukaryota</taxon>
        <taxon>Metazoa</taxon>
        <taxon>Ecdysozoa</taxon>
        <taxon>Arthropoda</taxon>
        <taxon>Hexapoda</taxon>
        <taxon>Insecta</taxon>
        <taxon>Pterygota</taxon>
        <taxon>Neoptera</taxon>
        <taxon>Endopterygota</taxon>
        <taxon>Coleoptera</taxon>
        <taxon>Polyphaga</taxon>
        <taxon>Cucujiformia</taxon>
        <taxon>Chrysomeloidea</taxon>
        <taxon>Chrysomelidae</taxon>
        <taxon>Bruchinae</taxon>
        <taxon>Bruchini</taxon>
        <taxon>Callosobruchus</taxon>
    </lineage>
</organism>
<evidence type="ECO:0000256" key="1">
    <source>
        <dbReference type="ARBA" id="ARBA00001946"/>
    </source>
</evidence>
<dbReference type="GO" id="GO:0005789">
    <property type="term" value="C:endoplasmic reticulum membrane"/>
    <property type="evidence" value="ECO:0007669"/>
    <property type="project" value="UniProtKB-SubCell"/>
</dbReference>
<dbReference type="InterPro" id="IPR018520">
    <property type="entry name" value="UPP_synth-like_CS"/>
</dbReference>
<keyword evidence="6" id="KW-0256">Endoplasmic reticulum</keyword>
<dbReference type="CDD" id="cd00475">
    <property type="entry name" value="Cis_IPPS"/>
    <property type="match status" value="1"/>
</dbReference>
<dbReference type="HAMAP" id="MF_01139">
    <property type="entry name" value="ISPT"/>
    <property type="match status" value="1"/>
</dbReference>
<dbReference type="Pfam" id="PF01255">
    <property type="entry name" value="Prenyltransf"/>
    <property type="match status" value="1"/>
</dbReference>
<evidence type="ECO:0000256" key="12">
    <source>
        <dbReference type="RuleBase" id="RU363018"/>
    </source>
</evidence>
<dbReference type="PANTHER" id="PTHR10291:SF43">
    <property type="entry name" value="DEHYDRODOLICHYL DIPHOSPHATE SYNTHASE COMPLEX SUBUNIT DHDDS"/>
    <property type="match status" value="1"/>
</dbReference>
<evidence type="ECO:0000256" key="2">
    <source>
        <dbReference type="ARBA" id="ARBA00004406"/>
    </source>
</evidence>
<protein>
    <recommendedName>
        <fullName evidence="12">Alkyl transferase</fullName>
        <ecNumber evidence="12">2.5.1.-</ecNumber>
    </recommendedName>
</protein>
<dbReference type="FunFam" id="3.40.1180.10:FF:000002">
    <property type="entry name" value="Alkyl transferase"/>
    <property type="match status" value="1"/>
</dbReference>
<dbReference type="OrthoDB" id="4173905at2759"/>
<keyword evidence="7" id="KW-0460">Magnesium</keyword>
<comment type="subcellular location">
    <subcellularLocation>
        <location evidence="2">Endoplasmic reticulum membrane</location>
        <topology evidence="2">Peripheral membrane protein</topology>
    </subcellularLocation>
</comment>
<dbReference type="Gene3D" id="3.40.1180.10">
    <property type="entry name" value="Decaprenyl diphosphate synthase-like"/>
    <property type="match status" value="1"/>
</dbReference>
<keyword evidence="14" id="KW-1185">Reference proteome</keyword>
<dbReference type="EC" id="2.5.1.-" evidence="12"/>
<dbReference type="AlphaFoldDB" id="A0A653CRR4"/>
<dbReference type="Proteomes" id="UP000410492">
    <property type="component" value="Unassembled WGS sequence"/>
</dbReference>
<dbReference type="GO" id="GO:0016094">
    <property type="term" value="P:polyprenol biosynthetic process"/>
    <property type="evidence" value="ECO:0007669"/>
    <property type="project" value="TreeGrafter"/>
</dbReference>
<evidence type="ECO:0000256" key="9">
    <source>
        <dbReference type="ARBA" id="ARBA00047353"/>
    </source>
</evidence>
<evidence type="ECO:0000256" key="4">
    <source>
        <dbReference type="ARBA" id="ARBA00005432"/>
    </source>
</evidence>
<evidence type="ECO:0000256" key="6">
    <source>
        <dbReference type="ARBA" id="ARBA00022824"/>
    </source>
</evidence>
<comment type="subunit">
    <text evidence="11">Forms an active dehydrodolichyl diphosphate synthase complex with NUS1.</text>
</comment>
<dbReference type="EMBL" id="CAACVG010008628">
    <property type="protein sequence ID" value="VEN50496.1"/>
    <property type="molecule type" value="Genomic_DNA"/>
</dbReference>
<accession>A0A653CRR4</accession>
<dbReference type="PROSITE" id="PS01066">
    <property type="entry name" value="UPP_SYNTHASE"/>
    <property type="match status" value="1"/>
</dbReference>
<proteinExistence type="inferred from homology"/>
<evidence type="ECO:0000256" key="5">
    <source>
        <dbReference type="ARBA" id="ARBA00022679"/>
    </source>
</evidence>
<comment type="catalytic activity">
    <reaction evidence="9">
        <text>n isopentenyl diphosphate + (2E,6E)-farnesyl diphosphate = a di-trans,poly-cis-polyprenyl diphosphate + n diphosphate</text>
        <dbReference type="Rhea" id="RHEA:53008"/>
        <dbReference type="Rhea" id="RHEA-COMP:19494"/>
        <dbReference type="ChEBI" id="CHEBI:33019"/>
        <dbReference type="ChEBI" id="CHEBI:128769"/>
        <dbReference type="ChEBI" id="CHEBI:136960"/>
        <dbReference type="ChEBI" id="CHEBI:175763"/>
        <dbReference type="EC" id="2.5.1.87"/>
    </reaction>
</comment>
<keyword evidence="5 12" id="KW-0808">Transferase</keyword>
<evidence type="ECO:0000256" key="3">
    <source>
        <dbReference type="ARBA" id="ARBA00004922"/>
    </source>
</evidence>
<dbReference type="NCBIfam" id="TIGR00055">
    <property type="entry name" value="uppS"/>
    <property type="match status" value="1"/>
</dbReference>
<gene>
    <name evidence="13" type="ORF">CALMAC_LOCUS11253</name>
</gene>
<dbReference type="GO" id="GO:1904423">
    <property type="term" value="C:dehydrodolichyl diphosphate synthase complex"/>
    <property type="evidence" value="ECO:0007669"/>
    <property type="project" value="TreeGrafter"/>
</dbReference>
<evidence type="ECO:0000256" key="8">
    <source>
        <dbReference type="ARBA" id="ARBA00023136"/>
    </source>
</evidence>
<keyword evidence="8" id="KW-0472">Membrane</keyword>
<dbReference type="InterPro" id="IPR036424">
    <property type="entry name" value="UPP_synth-like_sf"/>
</dbReference>
<comment type="pathway">
    <text evidence="3">Protein modification; protein glycosylation.</text>
</comment>
<reference evidence="13 14" key="1">
    <citation type="submission" date="2019-01" db="EMBL/GenBank/DDBJ databases">
        <authorList>
            <person name="Sayadi A."/>
        </authorList>
    </citation>
    <scope>NUCLEOTIDE SEQUENCE [LARGE SCALE GENOMIC DNA]</scope>
</reference>
<comment type="function">
    <text evidence="10">With NUS1, forms the dehydrodolichyl diphosphate synthase (DDS) complex, an essential component of the dolichol monophosphate (Dol-P) biosynthetic machinery. Adds multiple copies of isopentenyl pyrophosphate (IPP) to farnesyl pyrophosphate (FPP) to produce dehydrodolichyl diphosphate (Dedol-PP), a precursor of dolichol which is utilized as a sugar carrier in protein glycosylation in the endoplasmic reticulum (ER).</text>
</comment>
<comment type="similarity">
    <text evidence="4 12">Belongs to the UPP synthase family.</text>
</comment>
<dbReference type="InterPro" id="IPR001441">
    <property type="entry name" value="UPP_synth-like"/>
</dbReference>
<dbReference type="GO" id="GO:0045547">
    <property type="term" value="F:ditrans,polycis-polyprenyl diphosphate synthase [(2E,6E)-farnesyl diphosphate specific] activity"/>
    <property type="evidence" value="ECO:0007669"/>
    <property type="project" value="UniProtKB-EC"/>
</dbReference>
<evidence type="ECO:0000313" key="14">
    <source>
        <dbReference type="Proteomes" id="UP000410492"/>
    </source>
</evidence>
<evidence type="ECO:0000256" key="7">
    <source>
        <dbReference type="ARBA" id="ARBA00022842"/>
    </source>
</evidence>
<dbReference type="SUPFAM" id="SSF64005">
    <property type="entry name" value="Undecaprenyl diphosphate synthase"/>
    <property type="match status" value="1"/>
</dbReference>
<evidence type="ECO:0000313" key="13">
    <source>
        <dbReference type="EMBL" id="VEN50496.1"/>
    </source>
</evidence>
<comment type="cofactor">
    <cofactor evidence="1">
        <name>Mg(2+)</name>
        <dbReference type="ChEBI" id="CHEBI:18420"/>
    </cofactor>
</comment>
<dbReference type="PANTHER" id="PTHR10291">
    <property type="entry name" value="DEHYDRODOLICHYL DIPHOSPHATE SYNTHASE FAMILY MEMBER"/>
    <property type="match status" value="1"/>
</dbReference>
<name>A0A653CRR4_CALMS</name>
<evidence type="ECO:0000256" key="11">
    <source>
        <dbReference type="ARBA" id="ARBA00064670"/>
    </source>
</evidence>